<dbReference type="Proteomes" id="UP000030640">
    <property type="component" value="Unassembled WGS sequence"/>
</dbReference>
<dbReference type="RefSeq" id="XP_008819223.1">
    <property type="nucleotide sequence ID" value="XM_008821001.1"/>
</dbReference>
<feature type="region of interest" description="Disordered" evidence="1">
    <location>
        <begin position="59"/>
        <end position="78"/>
    </location>
</feature>
<proteinExistence type="predicted"/>
<evidence type="ECO:0000313" key="2">
    <source>
        <dbReference type="EMBL" id="EUD64193.1"/>
    </source>
</evidence>
<gene>
    <name evidence="2" type="ORF">C922_05430</name>
</gene>
<keyword evidence="3" id="KW-1185">Reference proteome</keyword>
<evidence type="ECO:0000256" key="1">
    <source>
        <dbReference type="SAM" id="MobiDB-lite"/>
    </source>
</evidence>
<dbReference type="VEuPathDB" id="PlasmoDB:C922_05430"/>
<reference evidence="2 3" key="1">
    <citation type="submission" date="2013-02" db="EMBL/GenBank/DDBJ databases">
        <title>The Genome Sequence of Plasmodium inui San Antonio 1.</title>
        <authorList>
            <consortium name="The Broad Institute Genome Sequencing Platform"/>
            <consortium name="The Broad Institute Genome Sequencing Center for Infectious Disease"/>
            <person name="Neafsey D."/>
            <person name="Cheeseman I."/>
            <person name="Volkman S."/>
            <person name="Adams J."/>
            <person name="Walker B."/>
            <person name="Young S.K."/>
            <person name="Zeng Q."/>
            <person name="Gargeya S."/>
            <person name="Fitzgerald M."/>
            <person name="Haas B."/>
            <person name="Abouelleil A."/>
            <person name="Alvarado L."/>
            <person name="Arachchi H.M."/>
            <person name="Berlin A.M."/>
            <person name="Chapman S.B."/>
            <person name="Dewar J."/>
            <person name="Goldberg J."/>
            <person name="Griggs A."/>
            <person name="Gujja S."/>
            <person name="Hansen M."/>
            <person name="Howarth C."/>
            <person name="Imamovic A."/>
            <person name="Larimer J."/>
            <person name="McCowan C."/>
            <person name="Murphy C."/>
            <person name="Neiman D."/>
            <person name="Pearson M."/>
            <person name="Priest M."/>
            <person name="Roberts A."/>
            <person name="Saif S."/>
            <person name="Shea T."/>
            <person name="Sisk P."/>
            <person name="Sykes S."/>
            <person name="Wortman J."/>
            <person name="Nusbaum C."/>
            <person name="Birren B."/>
        </authorList>
    </citation>
    <scope>NUCLEOTIDE SEQUENCE [LARGE SCALE GENOMIC DNA]</scope>
    <source>
        <strain evidence="2 3">San Antonio 1</strain>
    </source>
</reference>
<sequence>MNPEKFDVSAPSGINNQLDWGGRVRLVNKTKEHVSILESPQNCKGKCQIRGYLNPAFNSTQGSSVLGHNTSTLNKQPP</sequence>
<protein>
    <submittedName>
        <fullName evidence="2">Uncharacterized protein</fullName>
    </submittedName>
</protein>
<dbReference type="GeneID" id="20040704"/>
<organism evidence="2 3">
    <name type="scientific">Plasmodium inui San Antonio 1</name>
    <dbReference type="NCBI Taxonomy" id="1237626"/>
    <lineage>
        <taxon>Eukaryota</taxon>
        <taxon>Sar</taxon>
        <taxon>Alveolata</taxon>
        <taxon>Apicomplexa</taxon>
        <taxon>Aconoidasida</taxon>
        <taxon>Haemosporida</taxon>
        <taxon>Plasmodiidae</taxon>
        <taxon>Plasmodium</taxon>
        <taxon>Plasmodium (Plasmodium)</taxon>
    </lineage>
</organism>
<accession>W6ZXZ3</accession>
<name>W6ZXZ3_9APIC</name>
<dbReference type="AlphaFoldDB" id="W6ZXZ3"/>
<dbReference type="EMBL" id="KI965530">
    <property type="protein sequence ID" value="EUD64193.1"/>
    <property type="molecule type" value="Genomic_DNA"/>
</dbReference>
<evidence type="ECO:0000313" key="3">
    <source>
        <dbReference type="Proteomes" id="UP000030640"/>
    </source>
</evidence>